<dbReference type="AlphaFoldDB" id="A0A939H990"/>
<comment type="caution">
    <text evidence="3">The sequence shown here is derived from an EMBL/GenBank/DDBJ whole genome shotgun (WGS) entry which is preliminary data.</text>
</comment>
<keyword evidence="4" id="KW-1185">Reference proteome</keyword>
<organism evidence="3 4">
    <name type="scientific">Proteiniclasticum aestuarii</name>
    <dbReference type="NCBI Taxonomy" id="2817862"/>
    <lineage>
        <taxon>Bacteria</taxon>
        <taxon>Bacillati</taxon>
        <taxon>Bacillota</taxon>
        <taxon>Clostridia</taxon>
        <taxon>Eubacteriales</taxon>
        <taxon>Clostridiaceae</taxon>
        <taxon>Proteiniclasticum</taxon>
    </lineage>
</organism>
<dbReference type="PIRSF" id="PIRSF006054">
    <property type="entry name" value="UCP006054"/>
    <property type="match status" value="1"/>
</dbReference>
<comment type="similarity">
    <text evidence="1">Belongs to the UPF0597 family.</text>
</comment>
<accession>A0A939H990</accession>
<dbReference type="PANTHER" id="PTHR30501:SF2">
    <property type="entry name" value="UPF0597 PROTEIN YHAM"/>
    <property type="match status" value="1"/>
</dbReference>
<dbReference type="RefSeq" id="WP_207599992.1">
    <property type="nucleotide sequence ID" value="NZ_JAFNJU010000007.1"/>
</dbReference>
<dbReference type="Pfam" id="PF03313">
    <property type="entry name" value="SDH_alpha"/>
    <property type="match status" value="1"/>
</dbReference>
<feature type="domain" description="Serine dehydratase-like alpha subunit" evidence="2">
    <location>
        <begin position="83"/>
        <end position="415"/>
    </location>
</feature>
<dbReference type="HAMAP" id="MF_01845">
    <property type="entry name" value="UPF0597"/>
    <property type="match status" value="1"/>
</dbReference>
<dbReference type="EMBL" id="JAFNJU010000007">
    <property type="protein sequence ID" value="MBO1265476.1"/>
    <property type="molecule type" value="Genomic_DNA"/>
</dbReference>
<dbReference type="GO" id="GO:0080146">
    <property type="term" value="F:L-cysteine desulfhydrase activity"/>
    <property type="evidence" value="ECO:0007669"/>
    <property type="project" value="TreeGrafter"/>
</dbReference>
<dbReference type="InterPro" id="IPR021144">
    <property type="entry name" value="UPF0597"/>
</dbReference>
<dbReference type="Proteomes" id="UP000664218">
    <property type="component" value="Unassembled WGS sequence"/>
</dbReference>
<proteinExistence type="inferred from homology"/>
<dbReference type="PANTHER" id="PTHR30501">
    <property type="entry name" value="UPF0597 PROTEIN YHAM"/>
    <property type="match status" value="1"/>
</dbReference>
<reference evidence="3" key="1">
    <citation type="submission" date="2021-03" db="EMBL/GenBank/DDBJ databases">
        <title>Proteiniclasticum marinus sp. nov., isolated from tidal flat sediment.</title>
        <authorList>
            <person name="Namirimu T."/>
            <person name="Yang J.-A."/>
            <person name="Yang S.-H."/>
            <person name="Kim Y.-J."/>
            <person name="Kwon K.K."/>
        </authorList>
    </citation>
    <scope>NUCLEOTIDE SEQUENCE</scope>
    <source>
        <strain evidence="3">SCR006</strain>
    </source>
</reference>
<evidence type="ECO:0000313" key="4">
    <source>
        <dbReference type="Proteomes" id="UP000664218"/>
    </source>
</evidence>
<sequence length="428" mass="45812">MLEKAFLEVLDRELVIALGCTEPIAIAYASAMATKHLKGDLLALEVYASGNIIKNAMGVHIPGTGKTGMNLAAALGSISDADKNLEVLCGINEEDIEKAQQMIEEGRISIRKSDHPKKLYIEVVAKSEASSSRVVIEDRHTNITRIETDGKVFFSVEDKIDELPVNDTSFMSMESIWTFVENVDVSRLSKVEESIKVNKRIGEEGLLHDYGLKVGKTIYESMKKGHQVMDPTNYAMALTAAGSDARMAGSSFSVMSNSGSGNQGITATLPVIAFWEKLGSAYEELLRAVALSHLVTIYIKTKFGRLSALCGATIAATGASCGITYLQGGKKEAIYASVQNMLGNVTGMLCDGAKGGCALKVATCTSAACLSSSLALNGIAIGSHDGIIDQNPEKTIENLCLLSMEGGLESDRIILDIMLEKENKLINN</sequence>
<evidence type="ECO:0000256" key="1">
    <source>
        <dbReference type="HAMAP-Rule" id="MF_01845"/>
    </source>
</evidence>
<dbReference type="GO" id="GO:0019450">
    <property type="term" value="P:L-cysteine catabolic process to pyruvate"/>
    <property type="evidence" value="ECO:0007669"/>
    <property type="project" value="TreeGrafter"/>
</dbReference>
<dbReference type="InterPro" id="IPR005130">
    <property type="entry name" value="Ser_deHydtase-like_asu"/>
</dbReference>
<evidence type="ECO:0000259" key="2">
    <source>
        <dbReference type="Pfam" id="PF03313"/>
    </source>
</evidence>
<gene>
    <name evidence="3" type="ORF">J3A84_10575</name>
</gene>
<evidence type="ECO:0000313" key="3">
    <source>
        <dbReference type="EMBL" id="MBO1265476.1"/>
    </source>
</evidence>
<protein>
    <recommendedName>
        <fullName evidence="1">UPF0597 protein J3A84_10575</fullName>
    </recommendedName>
</protein>
<name>A0A939H990_9CLOT</name>